<evidence type="ECO:0000313" key="2">
    <source>
        <dbReference type="EMBL" id="KAG9458042.1"/>
    </source>
</evidence>
<keyword evidence="3" id="KW-1185">Reference proteome</keyword>
<dbReference type="PANTHER" id="PTHR47576">
    <property type="entry name" value="BRCT DOMAIN DNA REPAIR PROTEIN-RELATED"/>
    <property type="match status" value="1"/>
</dbReference>
<evidence type="ECO:0000259" key="1">
    <source>
        <dbReference type="PROSITE" id="PS50172"/>
    </source>
</evidence>
<gene>
    <name evidence="2" type="ORF">H6P81_002550</name>
</gene>
<evidence type="ECO:0000313" key="3">
    <source>
        <dbReference type="Proteomes" id="UP000825729"/>
    </source>
</evidence>
<dbReference type="PROSITE" id="PS50172">
    <property type="entry name" value="BRCT"/>
    <property type="match status" value="1"/>
</dbReference>
<comment type="caution">
    <text evidence="2">The sequence shown here is derived from an EMBL/GenBank/DDBJ whole genome shotgun (WGS) entry which is preliminary data.</text>
</comment>
<dbReference type="InterPro" id="IPR036420">
    <property type="entry name" value="BRCT_dom_sf"/>
</dbReference>
<dbReference type="EMBL" id="JAINDJ010000002">
    <property type="protein sequence ID" value="KAG9458042.1"/>
    <property type="molecule type" value="Genomic_DNA"/>
</dbReference>
<dbReference type="Gene3D" id="3.40.50.10190">
    <property type="entry name" value="BRCT domain"/>
    <property type="match status" value="1"/>
</dbReference>
<feature type="domain" description="BRCT" evidence="1">
    <location>
        <begin position="1"/>
        <end position="83"/>
    </location>
</feature>
<proteinExistence type="predicted"/>
<organism evidence="2 3">
    <name type="scientific">Aristolochia fimbriata</name>
    <name type="common">White veined hardy Dutchman's pipe vine</name>
    <dbReference type="NCBI Taxonomy" id="158543"/>
    <lineage>
        <taxon>Eukaryota</taxon>
        <taxon>Viridiplantae</taxon>
        <taxon>Streptophyta</taxon>
        <taxon>Embryophyta</taxon>
        <taxon>Tracheophyta</taxon>
        <taxon>Spermatophyta</taxon>
        <taxon>Magnoliopsida</taxon>
        <taxon>Magnoliidae</taxon>
        <taxon>Piperales</taxon>
        <taxon>Aristolochiaceae</taxon>
        <taxon>Aristolochia</taxon>
    </lineage>
</organism>
<name>A0AAV7FE71_ARIFI</name>
<reference evidence="2 3" key="1">
    <citation type="submission" date="2021-07" db="EMBL/GenBank/DDBJ databases">
        <title>The Aristolochia fimbriata genome: insights into angiosperm evolution, floral development and chemical biosynthesis.</title>
        <authorList>
            <person name="Jiao Y."/>
        </authorList>
    </citation>
    <scope>NUCLEOTIDE SEQUENCE [LARGE SCALE GENOMIC DNA]</scope>
    <source>
        <strain evidence="2">IBCAS-2021</strain>
        <tissue evidence="2">Leaf</tissue>
    </source>
</reference>
<dbReference type="PANTHER" id="PTHR47576:SF2">
    <property type="entry name" value="BRCT DOMAIN DNA REPAIR PROTEIN-RELATED"/>
    <property type="match status" value="1"/>
</dbReference>
<dbReference type="Proteomes" id="UP000825729">
    <property type="component" value="Unassembled WGS sequence"/>
</dbReference>
<protein>
    <recommendedName>
        <fullName evidence="1">BRCT domain-containing protein</fullName>
    </recommendedName>
</protein>
<accession>A0AAV7FE71</accession>
<sequence>MAATKRLGGQYSSNLHPQCTHLVAQISFQIWQSILSTDYRFSGHKFEHALKHGPRNGLFVVTLGWFVDSVRRSVRLNESLYSIKGLEENDRPLENLNQLVGFSDSKNFCVPTVTQGEKLSTWQSNLELCENHCNKHIRPSLLGESMYIDSNISLDLQRKVADAAVEAGATLLDHWFVGCNVTYVVCEGASIQKYIGQASHLVTPVWVLKTAKDQNVQRLVHLSADHARQISAILENAQHDPPVHGRLVDHPTFGDSFNSIKTKGSLEERLHVIDSAKLGVRMRRTRHMQSCQKPLHPITPNTLLDSVCWSISDPSSTACVYMESSPISDINEQQTSIFFDARGDGKDPEAAFDNFTRPLRESEKQEVVFRNHFLTILFPIDRFGEIGPSSRTFFSNRGFSCVQLLDHIYAFYQENMSTDEIDMAIHTDSRHADKLRSIYAKEESLERGYVPFKRIDFMGSRRSFEMLKRVTGDNNSNVYELLVKA</sequence>
<dbReference type="AlphaFoldDB" id="A0AAV7FE71"/>
<dbReference type="SUPFAM" id="SSF52113">
    <property type="entry name" value="BRCT domain"/>
    <property type="match status" value="1"/>
</dbReference>
<dbReference type="InterPro" id="IPR001357">
    <property type="entry name" value="BRCT_dom"/>
</dbReference>